<gene>
    <name evidence="3" type="ORF">BYL167_LOCUS17317</name>
    <name evidence="2" type="ORF">OVN521_LOCUS6040</name>
    <name evidence="4" type="ORF">SMN809_LOCUS15810</name>
    <name evidence="5" type="ORF">UXM345_LOCUS30783</name>
</gene>
<dbReference type="EMBL" id="CAJOBG010000620">
    <property type="protein sequence ID" value="CAF3837457.1"/>
    <property type="molecule type" value="Genomic_DNA"/>
</dbReference>
<dbReference type="InterPro" id="IPR046341">
    <property type="entry name" value="SET_dom_sf"/>
</dbReference>
<dbReference type="GO" id="GO:0005700">
    <property type="term" value="C:polytene chromosome"/>
    <property type="evidence" value="ECO:0007669"/>
    <property type="project" value="TreeGrafter"/>
</dbReference>
<evidence type="ECO:0000313" key="6">
    <source>
        <dbReference type="Proteomes" id="UP000663842"/>
    </source>
</evidence>
<dbReference type="Proteomes" id="UP000663842">
    <property type="component" value="Unassembled WGS sequence"/>
</dbReference>
<evidence type="ECO:0000259" key="1">
    <source>
        <dbReference type="PROSITE" id="PS50280"/>
    </source>
</evidence>
<comment type="caution">
    <text evidence="5">The sequence shown here is derived from an EMBL/GenBank/DDBJ whole genome shotgun (WGS) entry which is preliminary data.</text>
</comment>
<evidence type="ECO:0000313" key="4">
    <source>
        <dbReference type="EMBL" id="CAF4072191.1"/>
    </source>
</evidence>
<dbReference type="Proteomes" id="UP000676336">
    <property type="component" value="Unassembled WGS sequence"/>
</dbReference>
<dbReference type="SUPFAM" id="SSF82199">
    <property type="entry name" value="SET domain"/>
    <property type="match status" value="1"/>
</dbReference>
<feature type="domain" description="SET" evidence="1">
    <location>
        <begin position="30"/>
        <end position="143"/>
    </location>
</feature>
<dbReference type="EMBL" id="CAJOBH010006829">
    <property type="protein sequence ID" value="CAF4067439.1"/>
    <property type="molecule type" value="Genomic_DNA"/>
</dbReference>
<dbReference type="PANTHER" id="PTHR46167">
    <property type="entry name" value="N-LYSINE METHYLTRANSFERASE KMT5A"/>
    <property type="match status" value="1"/>
</dbReference>
<protein>
    <recommendedName>
        <fullName evidence="1">SET domain-containing protein</fullName>
    </recommendedName>
</protein>
<dbReference type="InterPro" id="IPR001214">
    <property type="entry name" value="SET_dom"/>
</dbReference>
<dbReference type="InterPro" id="IPR051760">
    <property type="entry name" value="KMT5A"/>
</dbReference>
<dbReference type="Gene3D" id="2.170.270.10">
    <property type="entry name" value="SET domain"/>
    <property type="match status" value="1"/>
</dbReference>
<dbReference type="GO" id="GO:0042799">
    <property type="term" value="F:histone H4K20 methyltransferase activity"/>
    <property type="evidence" value="ECO:0007669"/>
    <property type="project" value="TreeGrafter"/>
</dbReference>
<dbReference type="Proteomes" id="UP000663866">
    <property type="component" value="Unassembled WGS sequence"/>
</dbReference>
<name>A0A820EVW8_9BILA</name>
<evidence type="ECO:0000313" key="5">
    <source>
        <dbReference type="EMBL" id="CAF4251933.1"/>
    </source>
</evidence>
<dbReference type="SMART" id="SM00317">
    <property type="entry name" value="SET"/>
    <property type="match status" value="1"/>
</dbReference>
<evidence type="ECO:0000313" key="2">
    <source>
        <dbReference type="EMBL" id="CAF3837457.1"/>
    </source>
</evidence>
<dbReference type="PROSITE" id="PS50280">
    <property type="entry name" value="SET"/>
    <property type="match status" value="1"/>
</dbReference>
<accession>A0A820EVW8</accession>
<dbReference type="EMBL" id="CAJOBI010006891">
    <property type="protein sequence ID" value="CAF4072191.1"/>
    <property type="molecule type" value="Genomic_DNA"/>
</dbReference>
<dbReference type="AlphaFoldDB" id="A0A820EVW8"/>
<proteinExistence type="predicted"/>
<dbReference type="EMBL" id="CAJOBF010008262">
    <property type="protein sequence ID" value="CAF4251933.1"/>
    <property type="molecule type" value="Genomic_DNA"/>
</dbReference>
<evidence type="ECO:0000313" key="3">
    <source>
        <dbReference type="EMBL" id="CAF4067439.1"/>
    </source>
</evidence>
<dbReference type="GO" id="GO:0005634">
    <property type="term" value="C:nucleus"/>
    <property type="evidence" value="ECO:0007669"/>
    <property type="project" value="TreeGrafter"/>
</dbReference>
<keyword evidence="7" id="KW-1185">Reference proteome</keyword>
<dbReference type="GO" id="GO:0043516">
    <property type="term" value="P:regulation of DNA damage response, signal transduction by p53 class mediator"/>
    <property type="evidence" value="ECO:0007669"/>
    <property type="project" value="TreeGrafter"/>
</dbReference>
<evidence type="ECO:0000313" key="7">
    <source>
        <dbReference type="Proteomes" id="UP000663866"/>
    </source>
</evidence>
<sequence length="161" mass="18640">MCTGGRIVRCRLLCCDVRFEKYSSKIKNWKKVNLLNCFQPCAGCGLFTRTPIAKGSCVCIYSGKVLRTVDAIRLKDKSYLMRLGPQVYVDPFDDKTVLGRYINDPRNRLLQNVIFDKRPEEQCAYVIAKRDIAAGEEIFADYGRWYWLTTTPNRLEKLPVR</sequence>
<dbReference type="Pfam" id="PF00856">
    <property type="entry name" value="SET"/>
    <property type="match status" value="1"/>
</dbReference>
<dbReference type="Proteomes" id="UP000681967">
    <property type="component" value="Unassembled WGS sequence"/>
</dbReference>
<reference evidence="5" key="1">
    <citation type="submission" date="2021-02" db="EMBL/GenBank/DDBJ databases">
        <authorList>
            <person name="Nowell W R."/>
        </authorList>
    </citation>
    <scope>NUCLEOTIDE SEQUENCE</scope>
</reference>
<dbReference type="GO" id="GO:0006357">
    <property type="term" value="P:regulation of transcription by RNA polymerase II"/>
    <property type="evidence" value="ECO:0007669"/>
    <property type="project" value="TreeGrafter"/>
</dbReference>
<organism evidence="5 6">
    <name type="scientific">Rotaria magnacalcarata</name>
    <dbReference type="NCBI Taxonomy" id="392030"/>
    <lineage>
        <taxon>Eukaryota</taxon>
        <taxon>Metazoa</taxon>
        <taxon>Spiralia</taxon>
        <taxon>Gnathifera</taxon>
        <taxon>Rotifera</taxon>
        <taxon>Eurotatoria</taxon>
        <taxon>Bdelloidea</taxon>
        <taxon>Philodinida</taxon>
        <taxon>Philodinidae</taxon>
        <taxon>Rotaria</taxon>
    </lineage>
</organism>
<dbReference type="PANTHER" id="PTHR46167:SF1">
    <property type="entry name" value="N-LYSINE METHYLTRANSFERASE KMT5A"/>
    <property type="match status" value="1"/>
</dbReference>